<evidence type="ECO:0000256" key="1">
    <source>
        <dbReference type="ARBA" id="ARBA00022490"/>
    </source>
</evidence>
<dbReference type="GO" id="GO:0003676">
    <property type="term" value="F:nucleic acid binding"/>
    <property type="evidence" value="ECO:0007669"/>
    <property type="project" value="InterPro"/>
</dbReference>
<accession>X7FCP8</accession>
<gene>
    <name evidence="7" type="ORF">RISW2_19660</name>
</gene>
<reference evidence="7 8" key="1">
    <citation type="submission" date="2014-01" db="EMBL/GenBank/DDBJ databases">
        <title>Roseivivax isoporae LMG 25204 Genome Sequencing.</title>
        <authorList>
            <person name="Lai Q."/>
            <person name="Li G."/>
            <person name="Shao Z."/>
        </authorList>
    </citation>
    <scope>NUCLEOTIDE SEQUENCE [LARGE SCALE GENOMIC DNA]</scope>
    <source>
        <strain evidence="7 8">LMG 25204</strain>
    </source>
</reference>
<keyword evidence="4" id="KW-0808">Transferase</keyword>
<dbReference type="RefSeq" id="WP_043767520.1">
    <property type="nucleotide sequence ID" value="NZ_JAME01000006.1"/>
</dbReference>
<keyword evidence="5" id="KW-0949">S-adenosyl-L-methionine</keyword>
<keyword evidence="2" id="KW-0698">rRNA processing</keyword>
<dbReference type="GO" id="GO:0032259">
    <property type="term" value="P:methylation"/>
    <property type="evidence" value="ECO:0007669"/>
    <property type="project" value="UniProtKB-KW"/>
</dbReference>
<protein>
    <submittedName>
        <fullName evidence="7">MFS transporter</fullName>
    </submittedName>
</protein>
<evidence type="ECO:0000313" key="7">
    <source>
        <dbReference type="EMBL" id="ETX29876.1"/>
    </source>
</evidence>
<keyword evidence="8" id="KW-1185">Reference proteome</keyword>
<proteinExistence type="predicted"/>
<evidence type="ECO:0000259" key="6">
    <source>
        <dbReference type="Pfam" id="PF05175"/>
    </source>
</evidence>
<evidence type="ECO:0000256" key="4">
    <source>
        <dbReference type="ARBA" id="ARBA00022679"/>
    </source>
</evidence>
<keyword evidence="1" id="KW-0963">Cytoplasm</keyword>
<dbReference type="CDD" id="cd02440">
    <property type="entry name" value="AdoMet_MTases"/>
    <property type="match status" value="1"/>
</dbReference>
<dbReference type="PATRIC" id="fig|1449351.3.peg.1062"/>
<dbReference type="Pfam" id="PF05175">
    <property type="entry name" value="MTS"/>
    <property type="match status" value="1"/>
</dbReference>
<dbReference type="GO" id="GO:0006364">
    <property type="term" value="P:rRNA processing"/>
    <property type="evidence" value="ECO:0007669"/>
    <property type="project" value="UniProtKB-KW"/>
</dbReference>
<organism evidence="7 8">
    <name type="scientific">Roseivivax isoporae LMG 25204</name>
    <dbReference type="NCBI Taxonomy" id="1449351"/>
    <lineage>
        <taxon>Bacteria</taxon>
        <taxon>Pseudomonadati</taxon>
        <taxon>Pseudomonadota</taxon>
        <taxon>Alphaproteobacteria</taxon>
        <taxon>Rhodobacterales</taxon>
        <taxon>Roseobacteraceae</taxon>
        <taxon>Roseivivax</taxon>
    </lineage>
</organism>
<feature type="domain" description="Methyltransferase small" evidence="6">
    <location>
        <begin position="158"/>
        <end position="320"/>
    </location>
</feature>
<evidence type="ECO:0000256" key="3">
    <source>
        <dbReference type="ARBA" id="ARBA00022603"/>
    </source>
</evidence>
<dbReference type="PANTHER" id="PTHR47816">
    <property type="entry name" value="RIBOSOMAL RNA SMALL SUBUNIT METHYLTRANSFERASE C"/>
    <property type="match status" value="1"/>
</dbReference>
<dbReference type="InterPro" id="IPR046977">
    <property type="entry name" value="RsmC/RlmG"/>
</dbReference>
<dbReference type="OrthoDB" id="9816072at2"/>
<evidence type="ECO:0000313" key="8">
    <source>
        <dbReference type="Proteomes" id="UP000023430"/>
    </source>
</evidence>
<dbReference type="GO" id="GO:0008170">
    <property type="term" value="F:N-methyltransferase activity"/>
    <property type="evidence" value="ECO:0007669"/>
    <property type="project" value="UniProtKB-ARBA"/>
</dbReference>
<keyword evidence="3" id="KW-0489">Methyltransferase</keyword>
<dbReference type="InterPro" id="IPR029063">
    <property type="entry name" value="SAM-dependent_MTases_sf"/>
</dbReference>
<dbReference type="STRING" id="1449351.RISW2_19660"/>
<dbReference type="PANTHER" id="PTHR47816:SF4">
    <property type="entry name" value="RIBOSOMAL RNA SMALL SUBUNIT METHYLTRANSFERASE C"/>
    <property type="match status" value="1"/>
</dbReference>
<comment type="caution">
    <text evidence="7">The sequence shown here is derived from an EMBL/GenBank/DDBJ whole genome shotgun (WGS) entry which is preliminary data.</text>
</comment>
<dbReference type="AlphaFoldDB" id="X7FCP8"/>
<dbReference type="GO" id="GO:0008757">
    <property type="term" value="F:S-adenosylmethionine-dependent methyltransferase activity"/>
    <property type="evidence" value="ECO:0007669"/>
    <property type="project" value="InterPro"/>
</dbReference>
<dbReference type="EMBL" id="JAME01000006">
    <property type="protein sequence ID" value="ETX29876.1"/>
    <property type="molecule type" value="Genomic_DNA"/>
</dbReference>
<dbReference type="Proteomes" id="UP000023430">
    <property type="component" value="Unassembled WGS sequence"/>
</dbReference>
<dbReference type="SUPFAM" id="SSF53335">
    <property type="entry name" value="S-adenosyl-L-methionine-dependent methyltransferases"/>
    <property type="match status" value="1"/>
</dbReference>
<dbReference type="InterPro" id="IPR007848">
    <property type="entry name" value="Small_mtfrase_dom"/>
</dbReference>
<dbReference type="eggNOG" id="COG2813">
    <property type="taxonomic scope" value="Bacteria"/>
</dbReference>
<dbReference type="InterPro" id="IPR002052">
    <property type="entry name" value="DNA_methylase_N6_adenine_CS"/>
</dbReference>
<dbReference type="PROSITE" id="PS00092">
    <property type="entry name" value="N6_MTASE"/>
    <property type="match status" value="1"/>
</dbReference>
<sequence>MSRSRLNHALDTGALALPTEGRIVVFGLPGDAELPDIAPERIEVVQPFFPDRATLTARGVRCVAAPEGRYAAAVVTLPRARERAMTWIAEAAAATDGPVVVDGARTDGADAMLKACRARATVAPPVAKAHGKVFLFDADATAFADWHRGPAALPSGWITAPGVFSADGPDPASEALAAALPAIPGQTVADLGGGWGYLARRMLDRSPDIAALHVVEADAVALDCARRNVTDPRAAFHWADATTWRPPAGLDAVVMNPPFHAGRQPDQALGRAFIAAAAGMLAPTGALWLVANRHLPYETTLAERFRDVSEAGGDTRFKILHAARPCRAAA</sequence>
<evidence type="ECO:0000256" key="5">
    <source>
        <dbReference type="ARBA" id="ARBA00022691"/>
    </source>
</evidence>
<dbReference type="Gene3D" id="3.40.50.150">
    <property type="entry name" value="Vaccinia Virus protein VP39"/>
    <property type="match status" value="1"/>
</dbReference>
<evidence type="ECO:0000256" key="2">
    <source>
        <dbReference type="ARBA" id="ARBA00022552"/>
    </source>
</evidence>
<name>X7FCP8_9RHOB</name>